<dbReference type="OrthoDB" id="9826370at2"/>
<dbReference type="SUPFAM" id="SSF58113">
    <property type="entry name" value="Apolipoprotein A-I"/>
    <property type="match status" value="1"/>
</dbReference>
<gene>
    <name evidence="2" type="ORF">A8708_09460</name>
</gene>
<dbReference type="EMBL" id="LYPB01000078">
    <property type="protein sequence ID" value="OAS15909.1"/>
    <property type="molecule type" value="Genomic_DNA"/>
</dbReference>
<name>A0A198A359_9BACL</name>
<dbReference type="Proteomes" id="UP000078454">
    <property type="component" value="Unassembled WGS sequence"/>
</dbReference>
<feature type="chain" id="PRO_5008277742" evidence="1">
    <location>
        <begin position="25"/>
        <end position="392"/>
    </location>
</feature>
<comment type="caution">
    <text evidence="2">The sequence shown here is derived from an EMBL/GenBank/DDBJ whole genome shotgun (WGS) entry which is preliminary data.</text>
</comment>
<dbReference type="Gene3D" id="1.20.120.20">
    <property type="entry name" value="Apolipoprotein"/>
    <property type="match status" value="1"/>
</dbReference>
<evidence type="ECO:0000313" key="3">
    <source>
        <dbReference type="Proteomes" id="UP000078454"/>
    </source>
</evidence>
<evidence type="ECO:0000256" key="1">
    <source>
        <dbReference type="SAM" id="SignalP"/>
    </source>
</evidence>
<organism evidence="2 3">
    <name type="scientific">Paenibacillus oryzisoli</name>
    <dbReference type="NCBI Taxonomy" id="1850517"/>
    <lineage>
        <taxon>Bacteria</taxon>
        <taxon>Bacillati</taxon>
        <taxon>Bacillota</taxon>
        <taxon>Bacilli</taxon>
        <taxon>Bacillales</taxon>
        <taxon>Paenibacillaceae</taxon>
        <taxon>Paenibacillus</taxon>
    </lineage>
</organism>
<keyword evidence="3" id="KW-1185">Reference proteome</keyword>
<proteinExistence type="predicted"/>
<evidence type="ECO:0000313" key="2">
    <source>
        <dbReference type="EMBL" id="OAS15909.1"/>
    </source>
</evidence>
<protein>
    <submittedName>
        <fullName evidence="2">Uncharacterized protein</fullName>
    </submittedName>
</protein>
<sequence>MKCLVITLILLIFPFLAGIHSAHAKETLNCCIESLNKIIQPIAETVTDKLNPIADAAGKLTDKVVQPVAETVTDTLNPITDTAGELTDKVVQPVSKLLTDTLQPVTDETGELTNKVVQPVAETVTDTLKPVTDAAGELTDKVVQPVAKTLIDTLKPVTDAASDLTDKLVQPAAKTVTDTLKPITDVVEELTNAVVQPVVEPQKPFAEDVGVQSVLYLDSSPPGNDSLDKSSTLKDSPLGIIPSPTPLLPVESQLETAGGSYTIAIQSIPKPTPLLSMEKGHQTAIVNSSNKFISAKTSQFPEREPFPTIPLSEPTLPPSASNVDSLLPLPASAKNGKAKSSYAGSDFKAVLIDKSDPMIPYSRMSWHCRIRHYLSWSHAPPLRPPVAPALDY</sequence>
<dbReference type="AlphaFoldDB" id="A0A198A359"/>
<feature type="signal peptide" evidence="1">
    <location>
        <begin position="1"/>
        <end position="24"/>
    </location>
</feature>
<keyword evidence="1" id="KW-0732">Signal</keyword>
<accession>A0A198A359</accession>
<reference evidence="2 3" key="1">
    <citation type="submission" date="2016-05" db="EMBL/GenBank/DDBJ databases">
        <title>Paenibacillus sp. 1ZS3-15 nov., isolated from the rhizosphere soil.</title>
        <authorList>
            <person name="Zhang X.X."/>
            <person name="Zhang J."/>
        </authorList>
    </citation>
    <scope>NUCLEOTIDE SEQUENCE [LARGE SCALE GENOMIC DNA]</scope>
    <source>
        <strain evidence="2 3">1ZS3-15</strain>
    </source>
</reference>
<dbReference type="STRING" id="1850517.A8708_09460"/>